<dbReference type="PANTHER" id="PTHR11103">
    <property type="entry name" value="SLR1189 PROTEIN"/>
    <property type="match status" value="1"/>
</dbReference>
<dbReference type="GO" id="GO:0008168">
    <property type="term" value="F:methyltransferase activity"/>
    <property type="evidence" value="ECO:0007669"/>
    <property type="project" value="UniProtKB-UniRule"/>
</dbReference>
<feature type="binding site" evidence="3">
    <location>
        <position position="274"/>
    </location>
    <ligand>
        <name>Zn(2+)</name>
        <dbReference type="ChEBI" id="CHEBI:29105"/>
    </ligand>
</feature>
<sequence length="301" mass="31849">MKNVILTDGGMGQELVRRSKSEPTPLWSARVLIDEPDLVRDLHAEFIRAGARVITINTYSATPERLAREGAEDLFKPLQKRGIELARQACDVAGEAAIAGCLSPLFGSYAPALTISYQETLDIYRRIVAEQADGVDLFLCETMASSDEARAAVTAASESGKPVWVSWTLADHGTPRLRSGETIAAAASALDGLPIAARLLNCCRPEAIAAALPELIDLGGPVGAYANGFTSTEALKHGGTVDVLHARHDLGPDAYAEQAIGWVEAGADIVGGCCEVGPPHIAALRDRLQQDGYEISGVLHA</sequence>
<name>A0A1A5J737_RHILI</name>
<dbReference type="GeneID" id="66683543"/>
<dbReference type="AlphaFoldDB" id="A0A1A5J737"/>
<proteinExistence type="predicted"/>
<dbReference type="Pfam" id="PF02574">
    <property type="entry name" value="S-methyl_trans"/>
    <property type="match status" value="1"/>
</dbReference>
<feature type="binding site" evidence="3">
    <location>
        <position position="273"/>
    </location>
    <ligand>
        <name>Zn(2+)</name>
        <dbReference type="ChEBI" id="CHEBI:29105"/>
    </ligand>
</feature>
<evidence type="ECO:0000256" key="2">
    <source>
        <dbReference type="ARBA" id="ARBA00022679"/>
    </source>
</evidence>
<dbReference type="OrthoDB" id="9803687at2"/>
<dbReference type="GO" id="GO:0009086">
    <property type="term" value="P:methionine biosynthetic process"/>
    <property type="evidence" value="ECO:0007669"/>
    <property type="project" value="InterPro"/>
</dbReference>
<dbReference type="PANTHER" id="PTHR11103:SF18">
    <property type="entry name" value="SLR1189 PROTEIN"/>
    <property type="match status" value="1"/>
</dbReference>
<comment type="cofactor">
    <cofactor evidence="3">
        <name>Zn(2+)</name>
        <dbReference type="ChEBI" id="CHEBI:29105"/>
    </cofactor>
</comment>
<feature type="domain" description="Hcy-binding" evidence="4">
    <location>
        <begin position="1"/>
        <end position="288"/>
    </location>
</feature>
<keyword evidence="2 3" id="KW-0808">Transferase</keyword>
<dbReference type="InterPro" id="IPR036589">
    <property type="entry name" value="HCY_dom_sf"/>
</dbReference>
<dbReference type="InterPro" id="IPR003726">
    <property type="entry name" value="HCY_dom"/>
</dbReference>
<dbReference type="PIRSF" id="PIRSF037505">
    <property type="entry name" value="Betaine_HMT"/>
    <property type="match status" value="1"/>
</dbReference>
<comment type="caution">
    <text evidence="5">The sequence shown here is derived from an EMBL/GenBank/DDBJ whole genome shotgun (WGS) entry which is preliminary data.</text>
</comment>
<dbReference type="Gene3D" id="3.20.20.330">
    <property type="entry name" value="Homocysteine-binding-like domain"/>
    <property type="match status" value="1"/>
</dbReference>
<keyword evidence="3" id="KW-0862">Zinc</keyword>
<evidence type="ECO:0000259" key="4">
    <source>
        <dbReference type="PROSITE" id="PS50970"/>
    </source>
</evidence>
<protein>
    <submittedName>
        <fullName evidence="5">Homocysteine methyltransferase</fullName>
    </submittedName>
</protein>
<keyword evidence="1 3" id="KW-0489">Methyltransferase</keyword>
<keyword evidence="3" id="KW-0479">Metal-binding</keyword>
<dbReference type="SUPFAM" id="SSF82282">
    <property type="entry name" value="Homocysteine S-methyltransferase"/>
    <property type="match status" value="1"/>
</dbReference>
<feature type="binding site" evidence="3">
    <location>
        <position position="202"/>
    </location>
    <ligand>
        <name>Zn(2+)</name>
        <dbReference type="ChEBI" id="CHEBI:29105"/>
    </ligand>
</feature>
<gene>
    <name evidence="5" type="ORF">BAE39_25490</name>
</gene>
<dbReference type="RefSeq" id="WP_032930676.1">
    <property type="nucleotide sequence ID" value="NZ_LZTH01000048.1"/>
</dbReference>
<evidence type="ECO:0000313" key="5">
    <source>
        <dbReference type="EMBL" id="OBP68777.1"/>
    </source>
</evidence>
<dbReference type="EMBL" id="LZTJ01000035">
    <property type="protein sequence ID" value="OBP68777.1"/>
    <property type="molecule type" value="Genomic_DNA"/>
</dbReference>
<dbReference type="GO" id="GO:0032259">
    <property type="term" value="P:methylation"/>
    <property type="evidence" value="ECO:0007669"/>
    <property type="project" value="UniProtKB-KW"/>
</dbReference>
<evidence type="ECO:0000256" key="1">
    <source>
        <dbReference type="ARBA" id="ARBA00022603"/>
    </source>
</evidence>
<dbReference type="InterPro" id="IPR017226">
    <property type="entry name" value="BHMT-like"/>
</dbReference>
<evidence type="ECO:0000313" key="6">
    <source>
        <dbReference type="Proteomes" id="UP000093748"/>
    </source>
</evidence>
<dbReference type="GO" id="GO:0008270">
    <property type="term" value="F:zinc ion binding"/>
    <property type="evidence" value="ECO:0007669"/>
    <property type="project" value="InterPro"/>
</dbReference>
<dbReference type="Proteomes" id="UP000093748">
    <property type="component" value="Unassembled WGS sequence"/>
</dbReference>
<reference evidence="6" key="1">
    <citation type="submission" date="2016-06" db="EMBL/GenBank/DDBJ databases">
        <title>NZP2037 Pacbio-Illumina hybrid assembly.</title>
        <authorList>
            <person name="Ramsay J.P."/>
        </authorList>
    </citation>
    <scope>NUCLEOTIDE SEQUENCE [LARGE SCALE GENOMIC DNA]</scope>
    <source>
        <strain evidence="6">R7ANS::ICEMlSym2042</strain>
    </source>
</reference>
<accession>A0A1A5J737</accession>
<organism evidence="5 6">
    <name type="scientific">Rhizobium loti</name>
    <name type="common">Mesorhizobium loti</name>
    <dbReference type="NCBI Taxonomy" id="381"/>
    <lineage>
        <taxon>Bacteria</taxon>
        <taxon>Pseudomonadati</taxon>
        <taxon>Pseudomonadota</taxon>
        <taxon>Alphaproteobacteria</taxon>
        <taxon>Hyphomicrobiales</taxon>
        <taxon>Phyllobacteriaceae</taxon>
        <taxon>Mesorhizobium</taxon>
    </lineage>
</organism>
<dbReference type="PROSITE" id="PS50970">
    <property type="entry name" value="HCY"/>
    <property type="match status" value="1"/>
</dbReference>
<evidence type="ECO:0000256" key="3">
    <source>
        <dbReference type="PROSITE-ProRule" id="PRU00333"/>
    </source>
</evidence>